<dbReference type="EMBL" id="CP038797">
    <property type="protein sequence ID" value="QIV79530.1"/>
    <property type="molecule type" value="Genomic_DNA"/>
</dbReference>
<dbReference type="InterPro" id="IPR011008">
    <property type="entry name" value="Dimeric_a/b-barrel"/>
</dbReference>
<protein>
    <submittedName>
        <fullName evidence="1">Monooxygenase</fullName>
    </submittedName>
</protein>
<name>A0A6H0RX50_9MYCO</name>
<dbReference type="SUPFAM" id="SSF54909">
    <property type="entry name" value="Dimeric alpha+beta barrel"/>
    <property type="match status" value="1"/>
</dbReference>
<dbReference type="GO" id="GO:0004497">
    <property type="term" value="F:monooxygenase activity"/>
    <property type="evidence" value="ECO:0007669"/>
    <property type="project" value="UniProtKB-KW"/>
</dbReference>
<evidence type="ECO:0000313" key="2">
    <source>
        <dbReference type="Proteomes" id="UP000501849"/>
    </source>
</evidence>
<keyword evidence="1" id="KW-0560">Oxidoreductase</keyword>
<dbReference type="Pfam" id="PF08803">
    <property type="entry name" value="ydhR"/>
    <property type="match status" value="1"/>
</dbReference>
<evidence type="ECO:0000313" key="1">
    <source>
        <dbReference type="EMBL" id="QIV79530.1"/>
    </source>
</evidence>
<sequence>MKLVQFDFPYDGPFGPEMTEAMDGLARSIPDEPGFIWKIWTENQAEREAGGIYLFADEQSARAYIGKHSARLEEFGIGNVRAKVFDVNGPLTAITRGPV</sequence>
<keyword evidence="2" id="KW-1185">Reference proteome</keyword>
<accession>A0A6H0RX50</accession>
<dbReference type="AlphaFoldDB" id="A0A6H0RX50"/>
<dbReference type="Proteomes" id="UP000501849">
    <property type="component" value="Plasmid unnamed1"/>
</dbReference>
<reference evidence="1 2" key="1">
    <citation type="submission" date="2019-04" db="EMBL/GenBank/DDBJ databases">
        <title>Draft, Whole-Genome Sequence of the Anthracene-degrading Mycobacterium frederiksbergense LB501T, Isolated from a Polycyclic Aromatic Hydrocarbon (PAH)-Contaminated Soil.</title>
        <authorList>
            <person name="Augelletti F."/>
        </authorList>
    </citation>
    <scope>NUCLEOTIDE SEQUENCE [LARGE SCALE GENOMIC DNA]</scope>
    <source>
        <strain evidence="1 2">LB 501T</strain>
        <plasmid evidence="1 2">unnamed1</plasmid>
    </source>
</reference>
<proteinExistence type="predicted"/>
<dbReference type="NCBIfam" id="NF008333">
    <property type="entry name" value="PRK11118.1"/>
    <property type="match status" value="1"/>
</dbReference>
<dbReference type="Gene3D" id="3.30.70.100">
    <property type="match status" value="1"/>
</dbReference>
<dbReference type="RefSeq" id="WP_099962880.1">
    <property type="nucleotide sequence ID" value="NZ_CP038797.1"/>
</dbReference>
<dbReference type="PANTHER" id="PTHR39169">
    <property type="match status" value="1"/>
</dbReference>
<dbReference type="InterPro" id="IPR014910">
    <property type="entry name" value="YdhR"/>
</dbReference>
<keyword evidence="1" id="KW-0503">Monooxygenase</keyword>
<keyword evidence="1" id="KW-0614">Plasmid</keyword>
<geneLocation type="plasmid" evidence="1 2">
    <name>unnamed1</name>
</geneLocation>
<dbReference type="PANTHER" id="PTHR39169:SF1">
    <property type="entry name" value="MONOOXYGENASE YDHR-RELATED"/>
    <property type="match status" value="1"/>
</dbReference>
<organism evidence="1 2">
    <name type="scientific">Mycolicibacterium frederiksbergense</name>
    <dbReference type="NCBI Taxonomy" id="117567"/>
    <lineage>
        <taxon>Bacteria</taxon>
        <taxon>Bacillati</taxon>
        <taxon>Actinomycetota</taxon>
        <taxon>Actinomycetes</taxon>
        <taxon>Mycobacteriales</taxon>
        <taxon>Mycobacteriaceae</taxon>
        <taxon>Mycolicibacterium</taxon>
    </lineage>
</organism>
<gene>
    <name evidence="1" type="ORF">EXE63_00320</name>
</gene>
<dbReference type="KEGG" id="mfre:EXE63_00320"/>